<dbReference type="OrthoDB" id="4757095at2759"/>
<feature type="compositionally biased region" description="Low complexity" evidence="1">
    <location>
        <begin position="1"/>
        <end position="15"/>
    </location>
</feature>
<evidence type="ECO:0000313" key="3">
    <source>
        <dbReference type="Proteomes" id="UP000777438"/>
    </source>
</evidence>
<dbReference type="Proteomes" id="UP000777438">
    <property type="component" value="Unassembled WGS sequence"/>
</dbReference>
<feature type="compositionally biased region" description="Basic and acidic residues" evidence="1">
    <location>
        <begin position="20"/>
        <end position="34"/>
    </location>
</feature>
<comment type="caution">
    <text evidence="2">The sequence shown here is derived from an EMBL/GenBank/DDBJ whole genome shotgun (WGS) entry which is preliminary data.</text>
</comment>
<accession>A0A9P9ALD2</accession>
<feature type="region of interest" description="Disordered" evidence="1">
    <location>
        <begin position="1"/>
        <end position="34"/>
    </location>
</feature>
<keyword evidence="3" id="KW-1185">Reference proteome</keyword>
<proteinExistence type="predicted"/>
<dbReference type="EMBL" id="JAGPYM010000025">
    <property type="protein sequence ID" value="KAH6880707.1"/>
    <property type="molecule type" value="Genomic_DNA"/>
</dbReference>
<sequence length="311" mass="35360">MPMTPRPSQQQRPTPIRLYGDSHGETPVDFEKTDPQRQSAFLTKLPAEVRAQIYQELWIEAGLSQHLIPHVVFPAGGSGVTRYHHTRCITKHNAPDDRGPPPGNLFYKDARKRLKTDPSFSDGTDPMWKEDCYHCKNSFDCYFDSTNLPHCPIEHNSPFLGMLLCCKKTYLEASPSIAENICFNFIRQMLIAEDFGVSEWNLSEWSTLLKIFQTLSNLRSLTFWFDTDRRWRNNKPRRSIERPRLMAFFAEVPSQVELLVSLPCDALDVPENTEPGKGSTFEQFVKHSGGLIEGATIDKVIGNATHTSVSA</sequence>
<dbReference type="AlphaFoldDB" id="A0A9P9ALD2"/>
<evidence type="ECO:0000256" key="1">
    <source>
        <dbReference type="SAM" id="MobiDB-lite"/>
    </source>
</evidence>
<evidence type="ECO:0000313" key="2">
    <source>
        <dbReference type="EMBL" id="KAH6880707.1"/>
    </source>
</evidence>
<name>A0A9P9ALD2_9HYPO</name>
<gene>
    <name evidence="2" type="ORF">B0T10DRAFT_609379</name>
</gene>
<protein>
    <submittedName>
        <fullName evidence="2">Uncharacterized protein</fullName>
    </submittedName>
</protein>
<reference evidence="2 3" key="1">
    <citation type="journal article" date="2021" name="Nat. Commun.">
        <title>Genetic determinants of endophytism in the Arabidopsis root mycobiome.</title>
        <authorList>
            <person name="Mesny F."/>
            <person name="Miyauchi S."/>
            <person name="Thiergart T."/>
            <person name="Pickel B."/>
            <person name="Atanasova L."/>
            <person name="Karlsson M."/>
            <person name="Huettel B."/>
            <person name="Barry K.W."/>
            <person name="Haridas S."/>
            <person name="Chen C."/>
            <person name="Bauer D."/>
            <person name="Andreopoulos W."/>
            <person name="Pangilinan J."/>
            <person name="LaButti K."/>
            <person name="Riley R."/>
            <person name="Lipzen A."/>
            <person name="Clum A."/>
            <person name="Drula E."/>
            <person name="Henrissat B."/>
            <person name="Kohler A."/>
            <person name="Grigoriev I.V."/>
            <person name="Martin F.M."/>
            <person name="Hacquard S."/>
        </authorList>
    </citation>
    <scope>NUCLEOTIDE SEQUENCE [LARGE SCALE GENOMIC DNA]</scope>
    <source>
        <strain evidence="2 3">MPI-CAGE-CH-0241</strain>
    </source>
</reference>
<organism evidence="2 3">
    <name type="scientific">Thelonectria olida</name>
    <dbReference type="NCBI Taxonomy" id="1576542"/>
    <lineage>
        <taxon>Eukaryota</taxon>
        <taxon>Fungi</taxon>
        <taxon>Dikarya</taxon>
        <taxon>Ascomycota</taxon>
        <taxon>Pezizomycotina</taxon>
        <taxon>Sordariomycetes</taxon>
        <taxon>Hypocreomycetidae</taxon>
        <taxon>Hypocreales</taxon>
        <taxon>Nectriaceae</taxon>
        <taxon>Thelonectria</taxon>
    </lineage>
</organism>